<comment type="caution">
    <text evidence="1">The sequence shown here is derived from an EMBL/GenBank/DDBJ whole genome shotgun (WGS) entry which is preliminary data.</text>
</comment>
<dbReference type="Proteomes" id="UP000051660">
    <property type="component" value="Unassembled WGS sequence"/>
</dbReference>
<evidence type="ECO:0000313" key="1">
    <source>
        <dbReference type="EMBL" id="KRR26963.1"/>
    </source>
</evidence>
<sequence>MKPFLRNGLLAVAIAVSAFWWFKPGYIELDIPTVKHKGGGAFWWEPHYSQISYADSPGTFYVHRRVGTAYPHMQGWMSVEKVFAHFDRLLHQRGWGRTGVLSDNPVMPESRLLPPTGLRAYYRPHQYLGDATILMAIWPIGGATEGLHVVLTTVNPSLMRRVSRAMD</sequence>
<dbReference type="EMBL" id="LLYB01000040">
    <property type="protein sequence ID" value="KRR26963.1"/>
    <property type="molecule type" value="Genomic_DNA"/>
</dbReference>
<dbReference type="AlphaFoldDB" id="A0A0R3NAR9"/>
<gene>
    <name evidence="1" type="ORF">CQ14_33695</name>
</gene>
<name>A0A0R3NAR9_9BRAD</name>
<proteinExistence type="predicted"/>
<reference evidence="1 2" key="1">
    <citation type="submission" date="2014-03" db="EMBL/GenBank/DDBJ databases">
        <title>Bradyrhizobium valentinum sp. nov., isolated from effective nodules of Lupinus mariae-josephae, a lupine endemic of basic-lime soils in Eastern Spain.</title>
        <authorList>
            <person name="Duran D."/>
            <person name="Rey L."/>
            <person name="Navarro A."/>
            <person name="Busquets A."/>
            <person name="Imperial J."/>
            <person name="Ruiz-Argueso T."/>
        </authorList>
    </citation>
    <scope>NUCLEOTIDE SEQUENCE [LARGE SCALE GENOMIC DNA]</scope>
    <source>
        <strain evidence="1 2">CCBAU 23086</strain>
    </source>
</reference>
<evidence type="ECO:0000313" key="2">
    <source>
        <dbReference type="Proteomes" id="UP000051660"/>
    </source>
</evidence>
<protein>
    <submittedName>
        <fullName evidence="1">Uncharacterized protein</fullName>
    </submittedName>
</protein>
<accession>A0A0R3NAR9</accession>
<organism evidence="1 2">
    <name type="scientific">Bradyrhizobium lablabi</name>
    <dbReference type="NCBI Taxonomy" id="722472"/>
    <lineage>
        <taxon>Bacteria</taxon>
        <taxon>Pseudomonadati</taxon>
        <taxon>Pseudomonadota</taxon>
        <taxon>Alphaproteobacteria</taxon>
        <taxon>Hyphomicrobiales</taxon>
        <taxon>Nitrobacteraceae</taxon>
        <taxon>Bradyrhizobium</taxon>
    </lineage>
</organism>